<organism evidence="4 5">
    <name type="scientific">Seriola dumerili</name>
    <name type="common">Greater amberjack</name>
    <name type="synonym">Caranx dumerili</name>
    <dbReference type="NCBI Taxonomy" id="41447"/>
    <lineage>
        <taxon>Eukaryota</taxon>
        <taxon>Metazoa</taxon>
        <taxon>Chordata</taxon>
        <taxon>Craniata</taxon>
        <taxon>Vertebrata</taxon>
        <taxon>Euteleostomi</taxon>
        <taxon>Actinopterygii</taxon>
        <taxon>Neopterygii</taxon>
        <taxon>Teleostei</taxon>
        <taxon>Neoteleostei</taxon>
        <taxon>Acanthomorphata</taxon>
        <taxon>Carangaria</taxon>
        <taxon>Carangiformes</taxon>
        <taxon>Carangidae</taxon>
        <taxon>Seriola</taxon>
    </lineage>
</organism>
<name>A0A3B4TBJ9_SERDU</name>
<dbReference type="InterPro" id="IPR027417">
    <property type="entry name" value="P-loop_NTPase"/>
</dbReference>
<keyword evidence="3" id="KW-0472">Membrane</keyword>
<dbReference type="Gene3D" id="3.40.50.300">
    <property type="entry name" value="P-loop containing nucleotide triphosphate hydrolases"/>
    <property type="match status" value="1"/>
</dbReference>
<reference evidence="4" key="2">
    <citation type="submission" date="2025-09" db="UniProtKB">
        <authorList>
            <consortium name="Ensembl"/>
        </authorList>
    </citation>
    <scope>IDENTIFICATION</scope>
</reference>
<dbReference type="Proteomes" id="UP000261420">
    <property type="component" value="Unplaced"/>
</dbReference>
<keyword evidence="2" id="KW-0342">GTP-binding</keyword>
<dbReference type="AlphaFoldDB" id="A0A3B4TBJ9"/>
<dbReference type="Ensembl" id="ENSSDUT00000003563.1">
    <property type="protein sequence ID" value="ENSSDUP00000003486.1"/>
    <property type="gene ID" value="ENSSDUG00000002656.1"/>
</dbReference>
<dbReference type="GO" id="GO:0005525">
    <property type="term" value="F:GTP binding"/>
    <property type="evidence" value="ECO:0007669"/>
    <property type="project" value="UniProtKB-KW"/>
</dbReference>
<evidence type="ECO:0000256" key="1">
    <source>
        <dbReference type="ARBA" id="ARBA00022741"/>
    </source>
</evidence>
<evidence type="ECO:0000256" key="3">
    <source>
        <dbReference type="SAM" id="Phobius"/>
    </source>
</evidence>
<dbReference type="GO" id="GO:0003924">
    <property type="term" value="F:GTPase activity"/>
    <property type="evidence" value="ECO:0007669"/>
    <property type="project" value="InterPro"/>
</dbReference>
<feature type="transmembrane region" description="Helical" evidence="3">
    <location>
        <begin position="25"/>
        <end position="48"/>
    </location>
</feature>
<evidence type="ECO:0000313" key="4">
    <source>
        <dbReference type="Ensembl" id="ENSSDUP00000003486.1"/>
    </source>
</evidence>
<dbReference type="InterPro" id="IPR003578">
    <property type="entry name" value="Small_GTPase_Rho"/>
</dbReference>
<dbReference type="PANTHER" id="PTHR24072">
    <property type="entry name" value="RHO FAMILY GTPASE"/>
    <property type="match status" value="1"/>
</dbReference>
<dbReference type="PRINTS" id="PR00449">
    <property type="entry name" value="RASTRNSFRMNG"/>
</dbReference>
<keyword evidence="3" id="KW-0812">Transmembrane</keyword>
<accession>A0A3B4TBJ9</accession>
<dbReference type="PROSITE" id="PS51420">
    <property type="entry name" value="RHO"/>
    <property type="match status" value="1"/>
</dbReference>
<protein>
    <recommendedName>
        <fullName evidence="6">Rac family small GTPase 2</fullName>
    </recommendedName>
</protein>
<keyword evidence="5" id="KW-1185">Reference proteome</keyword>
<dbReference type="InterPro" id="IPR001806">
    <property type="entry name" value="Small_GTPase"/>
</dbReference>
<dbReference type="STRING" id="41447.ENSSDUP00000003486"/>
<dbReference type="GO" id="GO:0007264">
    <property type="term" value="P:small GTPase-mediated signal transduction"/>
    <property type="evidence" value="ECO:0007669"/>
    <property type="project" value="InterPro"/>
</dbReference>
<reference evidence="4" key="1">
    <citation type="submission" date="2025-08" db="UniProtKB">
        <authorList>
            <consortium name="Ensembl"/>
        </authorList>
    </citation>
    <scope>IDENTIFICATION</scope>
</reference>
<dbReference type="SUPFAM" id="SSF52540">
    <property type="entry name" value="P-loop containing nucleoside triphosphate hydrolases"/>
    <property type="match status" value="1"/>
</dbReference>
<evidence type="ECO:0000313" key="5">
    <source>
        <dbReference type="Proteomes" id="UP000261420"/>
    </source>
</evidence>
<keyword evidence="1" id="KW-0547">Nucleotide-binding</keyword>
<dbReference type="GeneTree" id="ENSGT00940000155205"/>
<proteinExistence type="predicted"/>
<sequence>MVDSKSVKLGLWDTPLSFSSSPTRTFTLCLPLSLSSFIWFVFNSLLVLYQWYPEVRHHCPSTPIILVRTKLDLRDEKETIEKLKEKKLAPITYPQGLALAKEIDAVKYLECSALTQRGLKTVFDEAIRAVLCPQPTKVKKKPCSLL</sequence>
<evidence type="ECO:0000256" key="2">
    <source>
        <dbReference type="ARBA" id="ARBA00023134"/>
    </source>
</evidence>
<dbReference type="SMART" id="SM00174">
    <property type="entry name" value="RHO"/>
    <property type="match status" value="1"/>
</dbReference>
<keyword evidence="3" id="KW-1133">Transmembrane helix</keyword>
<evidence type="ECO:0008006" key="6">
    <source>
        <dbReference type="Google" id="ProtNLM"/>
    </source>
</evidence>
<dbReference type="Pfam" id="PF00071">
    <property type="entry name" value="Ras"/>
    <property type="match status" value="1"/>
</dbReference>